<sequence length="324" mass="35637">MSKAAQRPIELVPVRSSKPTIAQRRVEDSIKQAEVPAIGVPGHFNPTAQQYNALLKQTRRKSVVPKDELWGVLHQMHPDFVTNPPSLLSATPVMDSGVSTALHLQQTQQRKNALRAFDQARQTPSAAFAIEEVQKLVVGVGGKTGVPCGKDRFETTSHASQVRVLNSSAAAMPHTVTAVGRRLMPERAVTTLNFGYSALELDFLALQSATVAEKANHLRPWTRGGPHELDIASADVRYATRSATSLGHGLNPTLTREVDSTHAAEMPIGSKRAATPTVHHLTRSPWDQEAVLCRRDRELEFSRVRRLPRPSNQLKDESEVLCLR</sequence>
<name>A0A0S4JIE2_BODSA</name>
<proteinExistence type="predicted"/>
<dbReference type="EMBL" id="CYKH01001813">
    <property type="protein sequence ID" value="CUG90316.1"/>
    <property type="molecule type" value="Genomic_DNA"/>
</dbReference>
<reference evidence="2" key="1">
    <citation type="submission" date="2015-09" db="EMBL/GenBank/DDBJ databases">
        <authorList>
            <consortium name="Pathogen Informatics"/>
        </authorList>
    </citation>
    <scope>NUCLEOTIDE SEQUENCE [LARGE SCALE GENOMIC DNA]</scope>
    <source>
        <strain evidence="2">Lake Konstanz</strain>
    </source>
</reference>
<evidence type="ECO:0000313" key="1">
    <source>
        <dbReference type="EMBL" id="CUG90316.1"/>
    </source>
</evidence>
<dbReference type="VEuPathDB" id="TriTrypDB:BSAL_26100"/>
<dbReference type="Proteomes" id="UP000051952">
    <property type="component" value="Unassembled WGS sequence"/>
</dbReference>
<keyword evidence="2" id="KW-1185">Reference proteome</keyword>
<evidence type="ECO:0000313" key="2">
    <source>
        <dbReference type="Proteomes" id="UP000051952"/>
    </source>
</evidence>
<dbReference type="AlphaFoldDB" id="A0A0S4JIE2"/>
<organism evidence="1 2">
    <name type="scientific">Bodo saltans</name>
    <name type="common">Flagellated protozoan</name>
    <dbReference type="NCBI Taxonomy" id="75058"/>
    <lineage>
        <taxon>Eukaryota</taxon>
        <taxon>Discoba</taxon>
        <taxon>Euglenozoa</taxon>
        <taxon>Kinetoplastea</taxon>
        <taxon>Metakinetoplastina</taxon>
        <taxon>Eubodonida</taxon>
        <taxon>Bodonidae</taxon>
        <taxon>Bodo</taxon>
    </lineage>
</organism>
<protein>
    <submittedName>
        <fullName evidence="1">Uncharacterized protein</fullName>
    </submittedName>
</protein>
<gene>
    <name evidence="1" type="ORF">BSAL_26100</name>
</gene>
<accession>A0A0S4JIE2</accession>